<sequence>MITFKACIQLENFEEVKRYTLDSFRYWISVSVFQRSEMAKWFCYSKFPNGEMDLLSSVFKFDIDYKR</sequence>
<gene>
    <name evidence="1" type="ORF">GLOINDRAFT_11393</name>
</gene>
<dbReference type="AlphaFoldDB" id="U9SR99"/>
<accession>U9SR99</accession>
<organism evidence="1">
    <name type="scientific">Rhizophagus irregularis (strain DAOM 181602 / DAOM 197198 / MUCL 43194)</name>
    <name type="common">Arbuscular mycorrhizal fungus</name>
    <name type="synonym">Glomus intraradices</name>
    <dbReference type="NCBI Taxonomy" id="747089"/>
    <lineage>
        <taxon>Eukaryota</taxon>
        <taxon>Fungi</taxon>
        <taxon>Fungi incertae sedis</taxon>
        <taxon>Mucoromycota</taxon>
        <taxon>Glomeromycotina</taxon>
        <taxon>Glomeromycetes</taxon>
        <taxon>Glomerales</taxon>
        <taxon>Glomeraceae</taxon>
        <taxon>Rhizophagus</taxon>
    </lineage>
</organism>
<dbReference type="HOGENOM" id="CLU_2813722_0_0_1"/>
<proteinExistence type="predicted"/>
<reference evidence="1" key="1">
    <citation type="submission" date="2013-07" db="EMBL/GenBank/DDBJ databases">
        <title>The genome of an arbuscular mycorrhizal fungus provides insights into the evolution of the oldest plant symbiosis.</title>
        <authorList>
            <consortium name="DOE Joint Genome Institute"/>
            <person name="Tisserant E."/>
            <person name="Malbreil M."/>
            <person name="Kuo A."/>
            <person name="Kohler A."/>
            <person name="Symeonidi A."/>
            <person name="Balestrini R."/>
            <person name="Charron P."/>
            <person name="Duensing N."/>
            <person name="Frei-dit-Frey N."/>
            <person name="Gianinazzi-Pearson V."/>
            <person name="Gilbert B."/>
            <person name="Handa Y."/>
            <person name="Hijri M."/>
            <person name="Kaul R."/>
            <person name="Kawaguchi M."/>
            <person name="Krajinski F."/>
            <person name="Lammers P."/>
            <person name="Lapierre D."/>
            <person name="Masclaux F.G."/>
            <person name="Murat C."/>
            <person name="Morin E."/>
            <person name="Ndikumana S."/>
            <person name="Pagni M."/>
            <person name="Petitpierre D."/>
            <person name="Requena N."/>
            <person name="Rosikiewicz P."/>
            <person name="Riley R."/>
            <person name="Saito K."/>
            <person name="San Clemente H."/>
            <person name="Shapiro H."/>
            <person name="van Tuinen D."/>
            <person name="Becard G."/>
            <person name="Bonfante P."/>
            <person name="Paszkowski U."/>
            <person name="Shachar-Hill Y."/>
            <person name="Young J.P."/>
            <person name="Sanders I.R."/>
            <person name="Henrissat B."/>
            <person name="Rensing S.A."/>
            <person name="Grigoriev I.V."/>
            <person name="Corradi N."/>
            <person name="Roux C."/>
            <person name="Martin F."/>
        </authorList>
    </citation>
    <scope>NUCLEOTIDE SEQUENCE</scope>
    <source>
        <strain evidence="1">DAOM 197198</strain>
    </source>
</reference>
<dbReference type="EMBL" id="KI299466">
    <property type="protein sequence ID" value="ERZ97626.1"/>
    <property type="molecule type" value="Genomic_DNA"/>
</dbReference>
<evidence type="ECO:0000313" key="1">
    <source>
        <dbReference type="EMBL" id="ERZ97626.1"/>
    </source>
</evidence>
<name>U9SR99_RHIID</name>
<protein>
    <submittedName>
        <fullName evidence="1">Uncharacterized protein</fullName>
    </submittedName>
</protein>